<organism evidence="2 3">
    <name type="scientific">Caerostris extrusa</name>
    <name type="common">Bark spider</name>
    <name type="synonym">Caerostris bankana</name>
    <dbReference type="NCBI Taxonomy" id="172846"/>
    <lineage>
        <taxon>Eukaryota</taxon>
        <taxon>Metazoa</taxon>
        <taxon>Ecdysozoa</taxon>
        <taxon>Arthropoda</taxon>
        <taxon>Chelicerata</taxon>
        <taxon>Arachnida</taxon>
        <taxon>Araneae</taxon>
        <taxon>Araneomorphae</taxon>
        <taxon>Entelegynae</taxon>
        <taxon>Araneoidea</taxon>
        <taxon>Araneidae</taxon>
        <taxon>Caerostris</taxon>
    </lineage>
</organism>
<evidence type="ECO:0000313" key="2">
    <source>
        <dbReference type="EMBL" id="GIY44794.1"/>
    </source>
</evidence>
<evidence type="ECO:0000256" key="1">
    <source>
        <dbReference type="SAM" id="Phobius"/>
    </source>
</evidence>
<evidence type="ECO:0000313" key="3">
    <source>
        <dbReference type="Proteomes" id="UP001054945"/>
    </source>
</evidence>
<proteinExistence type="predicted"/>
<keyword evidence="1" id="KW-1133">Transmembrane helix</keyword>
<name>A0AAV4TF26_CAEEX</name>
<sequence>MDLAKITAYLVTIPFVWFATNLFLFGDSSYAVSMAIYICVIELICQICKENAWMNDNNRHQPSPKRAKASRKKLNLYLKYLKNISATYANISNVHVRDILSKEKRKRTTRHQATKRQK</sequence>
<dbReference type="EMBL" id="BPLR01011195">
    <property type="protein sequence ID" value="GIY44794.1"/>
    <property type="molecule type" value="Genomic_DNA"/>
</dbReference>
<keyword evidence="3" id="KW-1185">Reference proteome</keyword>
<comment type="caution">
    <text evidence="2">The sequence shown here is derived from an EMBL/GenBank/DDBJ whole genome shotgun (WGS) entry which is preliminary data.</text>
</comment>
<keyword evidence="1" id="KW-0812">Transmembrane</keyword>
<accession>A0AAV4TF26</accession>
<reference evidence="2 3" key="1">
    <citation type="submission" date="2021-06" db="EMBL/GenBank/DDBJ databases">
        <title>Caerostris extrusa draft genome.</title>
        <authorList>
            <person name="Kono N."/>
            <person name="Arakawa K."/>
        </authorList>
    </citation>
    <scope>NUCLEOTIDE SEQUENCE [LARGE SCALE GENOMIC DNA]</scope>
</reference>
<gene>
    <name evidence="2" type="ORF">CEXT_762741</name>
</gene>
<dbReference type="AlphaFoldDB" id="A0AAV4TF26"/>
<keyword evidence="1" id="KW-0472">Membrane</keyword>
<protein>
    <submittedName>
        <fullName evidence="2">Uncharacterized protein</fullName>
    </submittedName>
</protein>
<dbReference type="Proteomes" id="UP001054945">
    <property type="component" value="Unassembled WGS sequence"/>
</dbReference>
<feature type="transmembrane region" description="Helical" evidence="1">
    <location>
        <begin position="6"/>
        <end position="25"/>
    </location>
</feature>